<protein>
    <submittedName>
        <fullName evidence="1">Uncharacterized protein</fullName>
    </submittedName>
</protein>
<name>A0A9P9EMN2_9HYPO</name>
<accession>A0A9P9EMN2</accession>
<sequence length="370" mass="41630">MTKGCGMPVGESNTDEELGCDDDHCGPVQLAPKQASPVCIPPSVYKPSRGVFRARAEGTESTKEGPVWRPLGKFVSLLSCPIMHSDSWGSSVMDPIGVDGEDQKISFVVEETSNMLFNSRNGNVRLSGVPAVLGGAFALLSMLGGRSNDAEIRAANQRIEAATRWETKPRKQLNRVGKRKQQRRSVLARLWRAKKGSERLGKKPMNELRLLRRKRKRSTESSTSSKNFSAWGYYFNQRLFAYDKLILVHTSTLSEVCASSPSWRLLLLTFLWEQLDLNLLKIDKYRNQECIVVRTKADDHVRNCKRRNIHATVEDARADFIHQVRQDTEVKNASMSSVDALRPDYTDYIISEMGLVQFINGTGMSEDLCE</sequence>
<keyword evidence="2" id="KW-1185">Reference proteome</keyword>
<organism evidence="1 2">
    <name type="scientific">Dactylonectria estremocensis</name>
    <dbReference type="NCBI Taxonomy" id="1079267"/>
    <lineage>
        <taxon>Eukaryota</taxon>
        <taxon>Fungi</taxon>
        <taxon>Dikarya</taxon>
        <taxon>Ascomycota</taxon>
        <taxon>Pezizomycotina</taxon>
        <taxon>Sordariomycetes</taxon>
        <taxon>Hypocreomycetidae</taxon>
        <taxon>Hypocreales</taxon>
        <taxon>Nectriaceae</taxon>
        <taxon>Dactylonectria</taxon>
    </lineage>
</organism>
<evidence type="ECO:0000313" key="1">
    <source>
        <dbReference type="EMBL" id="KAH7139826.1"/>
    </source>
</evidence>
<dbReference type="EMBL" id="JAGMUU010000014">
    <property type="protein sequence ID" value="KAH7139826.1"/>
    <property type="molecule type" value="Genomic_DNA"/>
</dbReference>
<evidence type="ECO:0000313" key="2">
    <source>
        <dbReference type="Proteomes" id="UP000717696"/>
    </source>
</evidence>
<gene>
    <name evidence="1" type="ORF">B0J13DRAFT_609028</name>
</gene>
<reference evidence="1" key="1">
    <citation type="journal article" date="2021" name="Nat. Commun.">
        <title>Genetic determinants of endophytism in the Arabidopsis root mycobiome.</title>
        <authorList>
            <person name="Mesny F."/>
            <person name="Miyauchi S."/>
            <person name="Thiergart T."/>
            <person name="Pickel B."/>
            <person name="Atanasova L."/>
            <person name="Karlsson M."/>
            <person name="Huettel B."/>
            <person name="Barry K.W."/>
            <person name="Haridas S."/>
            <person name="Chen C."/>
            <person name="Bauer D."/>
            <person name="Andreopoulos W."/>
            <person name="Pangilinan J."/>
            <person name="LaButti K."/>
            <person name="Riley R."/>
            <person name="Lipzen A."/>
            <person name="Clum A."/>
            <person name="Drula E."/>
            <person name="Henrissat B."/>
            <person name="Kohler A."/>
            <person name="Grigoriev I.V."/>
            <person name="Martin F.M."/>
            <person name="Hacquard S."/>
        </authorList>
    </citation>
    <scope>NUCLEOTIDE SEQUENCE</scope>
    <source>
        <strain evidence="1">MPI-CAGE-AT-0021</strain>
    </source>
</reference>
<comment type="caution">
    <text evidence="1">The sequence shown here is derived from an EMBL/GenBank/DDBJ whole genome shotgun (WGS) entry which is preliminary data.</text>
</comment>
<dbReference type="OrthoDB" id="422720at2759"/>
<proteinExistence type="predicted"/>
<dbReference type="Proteomes" id="UP000717696">
    <property type="component" value="Unassembled WGS sequence"/>
</dbReference>
<dbReference type="AlphaFoldDB" id="A0A9P9EMN2"/>